<evidence type="ECO:0000313" key="2">
    <source>
        <dbReference type="Proteomes" id="UP000321328"/>
    </source>
</evidence>
<dbReference type="STRING" id="1123024.GCA_000423625_03022"/>
<comment type="caution">
    <text evidence="1">The sequence shown here is derived from an EMBL/GenBank/DDBJ whole genome shotgun (WGS) entry which is preliminary data.</text>
</comment>
<organism evidence="1 2">
    <name type="scientific">Pseudonocardia asaccharolytica DSM 44247 = NBRC 16224</name>
    <dbReference type="NCBI Taxonomy" id="1123024"/>
    <lineage>
        <taxon>Bacteria</taxon>
        <taxon>Bacillati</taxon>
        <taxon>Actinomycetota</taxon>
        <taxon>Actinomycetes</taxon>
        <taxon>Pseudonocardiales</taxon>
        <taxon>Pseudonocardiaceae</taxon>
        <taxon>Pseudonocardia</taxon>
    </lineage>
</organism>
<name>A0A511CYS0_9PSEU</name>
<dbReference type="RefSeq" id="WP_154667155.1">
    <property type="nucleotide sequence ID" value="NZ_AUII01000013.1"/>
</dbReference>
<keyword evidence="2" id="KW-1185">Reference proteome</keyword>
<protein>
    <submittedName>
        <fullName evidence="1">Uncharacterized protein</fullName>
    </submittedName>
</protein>
<sequence>MALAVRTGIPPSVWAAEGARVIATAYELLDGSNDGRRADDGPQMSG</sequence>
<dbReference type="EMBL" id="BJVI01000011">
    <property type="protein sequence ID" value="GEL17691.1"/>
    <property type="molecule type" value="Genomic_DNA"/>
</dbReference>
<accession>A0A511CYS0</accession>
<evidence type="ECO:0000313" key="1">
    <source>
        <dbReference type="EMBL" id="GEL17691.1"/>
    </source>
</evidence>
<proteinExistence type="predicted"/>
<dbReference type="Proteomes" id="UP000321328">
    <property type="component" value="Unassembled WGS sequence"/>
</dbReference>
<gene>
    <name evidence="1" type="ORF">PA7_15280</name>
</gene>
<reference evidence="1 2" key="1">
    <citation type="submission" date="2019-07" db="EMBL/GenBank/DDBJ databases">
        <title>Whole genome shotgun sequence of Pseudonocardia asaccharolytica NBRC 16224.</title>
        <authorList>
            <person name="Hosoyama A."/>
            <person name="Uohara A."/>
            <person name="Ohji S."/>
            <person name="Ichikawa N."/>
        </authorList>
    </citation>
    <scope>NUCLEOTIDE SEQUENCE [LARGE SCALE GENOMIC DNA]</scope>
    <source>
        <strain evidence="1 2">NBRC 16224</strain>
    </source>
</reference>
<dbReference type="AlphaFoldDB" id="A0A511CYS0"/>